<dbReference type="InterPro" id="IPR009045">
    <property type="entry name" value="Zn_M74/Hedgehog-like"/>
</dbReference>
<keyword evidence="3" id="KW-1185">Reference proteome</keyword>
<dbReference type="Pfam" id="PF02557">
    <property type="entry name" value="VanY"/>
    <property type="match status" value="1"/>
</dbReference>
<dbReference type="SUPFAM" id="SSF55166">
    <property type="entry name" value="Hedgehog/DD-peptidase"/>
    <property type="match status" value="1"/>
</dbReference>
<dbReference type="PANTHER" id="PTHR34385:SF1">
    <property type="entry name" value="PEPTIDOGLYCAN L-ALANYL-D-GLUTAMATE ENDOPEPTIDASE CWLK"/>
    <property type="match status" value="1"/>
</dbReference>
<dbReference type="Gene3D" id="3.30.1380.10">
    <property type="match status" value="1"/>
</dbReference>
<evidence type="ECO:0000313" key="2">
    <source>
        <dbReference type="EMBL" id="MDR7384754.1"/>
    </source>
</evidence>
<name>A0ABU2CTT3_9MICO</name>
<dbReference type="RefSeq" id="WP_274993575.1">
    <property type="nucleotide sequence ID" value="NZ_JAJQQP010000005.1"/>
</dbReference>
<sequence>MIIVTLVVVLAMGGGGFAWFVVAETDDLATQTAAAEELLATSEGKVTEQSTRAGLSAQIAEARSVLDESVLTRLTTGTGDARESLEAATDAVEASMVEFARGRVTEARDSLAAAQARAEKIYQATEGQGVDDAVRARLQAALDTMAAADTAADTTLSSEDLAELARAADELGTNRSVVTVATEALSDAQDAITCPAPDQAWDPDSGKVPSSALAEIPWAPTHFVRADVLPGLIELDAAYREAFGEHLTINSSYRTYESQASLYDPSSPIAAPPGCSNHGLGLAVDIGGGVETFDTEQYTWLKQNAETYGWTHPDFAEPGGRVPEPWHWESVLARAGL</sequence>
<reference evidence="2 3" key="1">
    <citation type="submission" date="2023-07" db="EMBL/GenBank/DDBJ databases">
        <title>Sequencing the genomes of 1000 actinobacteria strains.</title>
        <authorList>
            <person name="Klenk H.-P."/>
        </authorList>
    </citation>
    <scope>NUCLEOTIDE SEQUENCE [LARGE SCALE GENOMIC DNA]</scope>
    <source>
        <strain evidence="2 3">DSM 45554</strain>
    </source>
</reference>
<dbReference type="EMBL" id="JAVDYE010000001">
    <property type="protein sequence ID" value="MDR7384754.1"/>
    <property type="molecule type" value="Genomic_DNA"/>
</dbReference>
<proteinExistence type="predicted"/>
<accession>A0ABU2CTT3</accession>
<dbReference type="Proteomes" id="UP001183585">
    <property type="component" value="Unassembled WGS sequence"/>
</dbReference>
<protein>
    <submittedName>
        <fullName evidence="2">Cellobiose-specific phosphotransferase system component IIA</fullName>
    </submittedName>
</protein>
<evidence type="ECO:0000259" key="1">
    <source>
        <dbReference type="Pfam" id="PF02557"/>
    </source>
</evidence>
<comment type="caution">
    <text evidence="2">The sequence shown here is derived from an EMBL/GenBank/DDBJ whole genome shotgun (WGS) entry which is preliminary data.</text>
</comment>
<evidence type="ECO:0000313" key="3">
    <source>
        <dbReference type="Proteomes" id="UP001183585"/>
    </source>
</evidence>
<gene>
    <name evidence="2" type="ORF">J2S48_004269</name>
</gene>
<feature type="domain" description="D-alanyl-D-alanine carboxypeptidase-like core" evidence="1">
    <location>
        <begin position="224"/>
        <end position="329"/>
    </location>
</feature>
<dbReference type="InterPro" id="IPR052179">
    <property type="entry name" value="DD-CPase-like"/>
</dbReference>
<dbReference type="InterPro" id="IPR003709">
    <property type="entry name" value="VanY-like_core_dom"/>
</dbReference>
<dbReference type="PANTHER" id="PTHR34385">
    <property type="entry name" value="D-ALANYL-D-ALANINE CARBOXYPEPTIDASE"/>
    <property type="match status" value="1"/>
</dbReference>
<organism evidence="2 3">
    <name type="scientific">Promicromonospora iranensis</name>
    <dbReference type="NCBI Taxonomy" id="1105144"/>
    <lineage>
        <taxon>Bacteria</taxon>
        <taxon>Bacillati</taxon>
        <taxon>Actinomycetota</taxon>
        <taxon>Actinomycetes</taxon>
        <taxon>Micrococcales</taxon>
        <taxon>Promicromonosporaceae</taxon>
        <taxon>Promicromonospora</taxon>
    </lineage>
</organism>
<dbReference type="CDD" id="cd14814">
    <property type="entry name" value="Peptidase_M15"/>
    <property type="match status" value="1"/>
</dbReference>